<evidence type="ECO:0000313" key="6">
    <source>
        <dbReference type="Proteomes" id="UP000580250"/>
    </source>
</evidence>
<gene>
    <name evidence="5" type="ORF">MENT_LOCUS47771</name>
</gene>
<dbReference type="EMBL" id="CAJEWN010001141">
    <property type="protein sequence ID" value="CAD2194735.1"/>
    <property type="molecule type" value="Genomic_DNA"/>
</dbReference>
<feature type="transmembrane region" description="Helical" evidence="3">
    <location>
        <begin position="33"/>
        <end position="54"/>
    </location>
</feature>
<evidence type="ECO:0000256" key="3">
    <source>
        <dbReference type="SAM" id="Phobius"/>
    </source>
</evidence>
<sequence>MVRTRVIIEQTFGRWKKRFHALQTPIRIKLENIGMFIMAAAILHNIAVAEALLLRIYLQLPIYLQIVSIVTTSIRDRVSGTEKNRRKCQLIKIFGN</sequence>
<proteinExistence type="predicted"/>
<dbReference type="OrthoDB" id="6512700at2759"/>
<keyword evidence="3" id="KW-0812">Transmembrane</keyword>
<reference evidence="5 6" key="1">
    <citation type="submission" date="2020-08" db="EMBL/GenBank/DDBJ databases">
        <authorList>
            <person name="Koutsovoulos G."/>
            <person name="Danchin GJ E."/>
        </authorList>
    </citation>
    <scope>NUCLEOTIDE SEQUENCE [LARGE SCALE GENOMIC DNA]</scope>
</reference>
<dbReference type="InterPro" id="IPR027806">
    <property type="entry name" value="HARBI1_dom"/>
</dbReference>
<keyword evidence="3" id="KW-1133">Transmembrane helix</keyword>
<evidence type="ECO:0000313" key="5">
    <source>
        <dbReference type="EMBL" id="CAD2194735.1"/>
    </source>
</evidence>
<dbReference type="Proteomes" id="UP000580250">
    <property type="component" value="Unassembled WGS sequence"/>
</dbReference>
<dbReference type="Pfam" id="PF13359">
    <property type="entry name" value="DDE_Tnp_4"/>
    <property type="match status" value="1"/>
</dbReference>
<comment type="cofactor">
    <cofactor evidence="1">
        <name>a divalent metal cation</name>
        <dbReference type="ChEBI" id="CHEBI:60240"/>
    </cofactor>
</comment>
<dbReference type="AlphaFoldDB" id="A0A6V7X6B5"/>
<comment type="caution">
    <text evidence="5">The sequence shown here is derived from an EMBL/GenBank/DDBJ whole genome shotgun (WGS) entry which is preliminary data.</text>
</comment>
<feature type="domain" description="DDE Tnp4" evidence="4">
    <location>
        <begin position="3"/>
        <end position="45"/>
    </location>
</feature>
<evidence type="ECO:0000259" key="4">
    <source>
        <dbReference type="Pfam" id="PF13359"/>
    </source>
</evidence>
<protein>
    <recommendedName>
        <fullName evidence="4">DDE Tnp4 domain-containing protein</fullName>
    </recommendedName>
</protein>
<name>A0A6V7X6B5_MELEN</name>
<evidence type="ECO:0000256" key="1">
    <source>
        <dbReference type="ARBA" id="ARBA00001968"/>
    </source>
</evidence>
<keyword evidence="2" id="KW-0479">Metal-binding</keyword>
<accession>A0A6V7X6B5</accession>
<organism evidence="5 6">
    <name type="scientific">Meloidogyne enterolobii</name>
    <name type="common">Root-knot nematode worm</name>
    <name type="synonym">Meloidogyne mayaguensis</name>
    <dbReference type="NCBI Taxonomy" id="390850"/>
    <lineage>
        <taxon>Eukaryota</taxon>
        <taxon>Metazoa</taxon>
        <taxon>Ecdysozoa</taxon>
        <taxon>Nematoda</taxon>
        <taxon>Chromadorea</taxon>
        <taxon>Rhabditida</taxon>
        <taxon>Tylenchina</taxon>
        <taxon>Tylenchomorpha</taxon>
        <taxon>Tylenchoidea</taxon>
        <taxon>Meloidogynidae</taxon>
        <taxon>Meloidogyninae</taxon>
        <taxon>Meloidogyne</taxon>
    </lineage>
</organism>
<evidence type="ECO:0000256" key="2">
    <source>
        <dbReference type="ARBA" id="ARBA00022723"/>
    </source>
</evidence>
<keyword evidence="3" id="KW-0472">Membrane</keyword>
<dbReference type="GO" id="GO:0046872">
    <property type="term" value="F:metal ion binding"/>
    <property type="evidence" value="ECO:0007669"/>
    <property type="project" value="UniProtKB-KW"/>
</dbReference>